<sequence>MTTAPGGRSRRLGALGCAALTAAALACASTTVGGPADAAPAGTVHLPDLTTVIPTDSFSIVDGPDGREFRYTHLVFNRGEGPLRIEPSYSEAAGTYLGHQQLMTHDAGDTWTVVDQRRIADAFTFHAEHGHFHFPLATFGLFEVAPGGGIGAAVTMSPKVGFCISDSYIYDTSMEHAGVGHDWWGTCADPTTLRGLSVGGADEYDYRDPGQSVPLDGVPDGTYWFRAMSDPNNDFVESDESNNETDVLVTLSQGTVTVGTTTEPDTTPCTSELVSPAGGDTVSGTVALTSTTSAGNPARVRYLVDGTPVGSTTAGAPYDVDWASGTVVDGQHWLAARVTTGAGRVCTSPVRAITVDNSSGPDHAGPLVTFTDPEAGSTVGGRVAVAVRAVDASGVDHVQFLLDGKPLKAARTAPPYTVIWNSRETTPGTHHLGARAVDTRGNATTRTIRVDVVPTTPPKPLSIDASVVARGSDSLTTPKLSTSYRREVLLALVSYDGPAGADGQSAQVSGAGLTWHLVKRSSSQSGVSEIWAARTTARVSSRTVTATPASPGYDGMLSVVSVRNGARVGVAAAAGAPSGAPDFYVPAVQEGSLVFAAGNDWDAAVARTPVSNQVVRRQWLDTAAGDTFWVQALKRPTTAHRLVTIRDTAPTADQWNYVGVEVVARH</sequence>
<protein>
    <recommendedName>
        <fullName evidence="4">Ig-like domain (Group 3)</fullName>
    </recommendedName>
</protein>
<keyword evidence="3" id="KW-1185">Reference proteome</keyword>
<feature type="signal peptide" evidence="1">
    <location>
        <begin position="1"/>
        <end position="28"/>
    </location>
</feature>
<dbReference type="GO" id="GO:0005507">
    <property type="term" value="F:copper ion binding"/>
    <property type="evidence" value="ECO:0007669"/>
    <property type="project" value="InterPro"/>
</dbReference>
<evidence type="ECO:0008006" key="4">
    <source>
        <dbReference type="Google" id="ProtNLM"/>
    </source>
</evidence>
<dbReference type="Proteomes" id="UP000580910">
    <property type="component" value="Unassembled WGS sequence"/>
</dbReference>
<accession>A0A7W3IW62</accession>
<evidence type="ECO:0000313" key="3">
    <source>
        <dbReference type="Proteomes" id="UP000580910"/>
    </source>
</evidence>
<gene>
    <name evidence="2" type="ORF">FB382_000047</name>
</gene>
<dbReference type="GO" id="GO:0005975">
    <property type="term" value="P:carbohydrate metabolic process"/>
    <property type="evidence" value="ECO:0007669"/>
    <property type="project" value="UniProtKB-ARBA"/>
</dbReference>
<keyword evidence="1" id="KW-0732">Signal</keyword>
<dbReference type="AlphaFoldDB" id="A0A7W3IW62"/>
<dbReference type="Pfam" id="PF17957">
    <property type="entry name" value="Big_7"/>
    <property type="match status" value="2"/>
</dbReference>
<dbReference type="Gene3D" id="2.60.40.10">
    <property type="entry name" value="Immunoglobulins"/>
    <property type="match status" value="2"/>
</dbReference>
<evidence type="ECO:0000256" key="1">
    <source>
        <dbReference type="SAM" id="SignalP"/>
    </source>
</evidence>
<dbReference type="RefSeq" id="WP_182535758.1">
    <property type="nucleotide sequence ID" value="NZ_JACGXA010000001.1"/>
</dbReference>
<evidence type="ECO:0000313" key="2">
    <source>
        <dbReference type="EMBL" id="MBA8801756.1"/>
    </source>
</evidence>
<proteinExistence type="predicted"/>
<dbReference type="EMBL" id="JACGXA010000001">
    <property type="protein sequence ID" value="MBA8801756.1"/>
    <property type="molecule type" value="Genomic_DNA"/>
</dbReference>
<dbReference type="GO" id="GO:0016641">
    <property type="term" value="F:oxidoreductase activity, acting on the CH-NH2 group of donors, oxygen as acceptor"/>
    <property type="evidence" value="ECO:0007669"/>
    <property type="project" value="InterPro"/>
</dbReference>
<dbReference type="InterPro" id="IPR013783">
    <property type="entry name" value="Ig-like_fold"/>
</dbReference>
<feature type="chain" id="PRO_5038624235" description="Ig-like domain (Group 3)" evidence="1">
    <location>
        <begin position="29"/>
        <end position="666"/>
    </location>
</feature>
<dbReference type="Pfam" id="PF01186">
    <property type="entry name" value="Lysyl_oxidase"/>
    <property type="match status" value="1"/>
</dbReference>
<organism evidence="2 3">
    <name type="scientific">Nocardioides ginsengisegetis</name>
    <dbReference type="NCBI Taxonomy" id="661491"/>
    <lineage>
        <taxon>Bacteria</taxon>
        <taxon>Bacillati</taxon>
        <taxon>Actinomycetota</taxon>
        <taxon>Actinomycetes</taxon>
        <taxon>Propionibacteriales</taxon>
        <taxon>Nocardioidaceae</taxon>
        <taxon>Nocardioides</taxon>
    </lineage>
</organism>
<name>A0A7W3IW62_9ACTN</name>
<reference evidence="2 3" key="1">
    <citation type="submission" date="2020-07" db="EMBL/GenBank/DDBJ databases">
        <title>Sequencing the genomes of 1000 actinobacteria strains.</title>
        <authorList>
            <person name="Klenk H.-P."/>
        </authorList>
    </citation>
    <scope>NUCLEOTIDE SEQUENCE [LARGE SCALE GENOMIC DNA]</scope>
    <source>
        <strain evidence="2 3">DSM 21349</strain>
    </source>
</reference>
<comment type="caution">
    <text evidence="2">The sequence shown here is derived from an EMBL/GenBank/DDBJ whole genome shotgun (WGS) entry which is preliminary data.</text>
</comment>
<dbReference type="InterPro" id="IPR001695">
    <property type="entry name" value="Lysyl_oxidase"/>
</dbReference>